<sequence length="268" mass="30292">MSQSKLFLHDHPASSYAQKVRMALREKGIPFDMAIPDSLGSGRRISGLEEANPRMEVPALVDGDFKIFDSKIILQYLEDQYPEHPLLPKDPKSRAEARMIEEVCDTGYEAINWGLGEITWSERATGELANNLLAQANTQTKILLDWLTERLGDKQFFNGDSFGYADICVAPYVNRSCVYGNGPADGTPLRAWRERVSEIPSVKQTTEEMQAATQKMASTFKGLFKAGTGRKREYRDHRLEWMIKSGGLEVVERRLKEDTIRFSWPGGI</sequence>
<keyword evidence="2" id="KW-1185">Reference proteome</keyword>
<evidence type="ECO:0000313" key="1">
    <source>
        <dbReference type="EMBL" id="KAK3710273.1"/>
    </source>
</evidence>
<protein>
    <submittedName>
        <fullName evidence="1">Uncharacterized protein</fullName>
    </submittedName>
</protein>
<organism evidence="1 2">
    <name type="scientific">Vermiconidia calcicola</name>
    <dbReference type="NCBI Taxonomy" id="1690605"/>
    <lineage>
        <taxon>Eukaryota</taxon>
        <taxon>Fungi</taxon>
        <taxon>Dikarya</taxon>
        <taxon>Ascomycota</taxon>
        <taxon>Pezizomycotina</taxon>
        <taxon>Dothideomycetes</taxon>
        <taxon>Dothideomycetidae</taxon>
        <taxon>Mycosphaerellales</taxon>
        <taxon>Extremaceae</taxon>
        <taxon>Vermiconidia</taxon>
    </lineage>
</organism>
<reference evidence="1" key="1">
    <citation type="submission" date="2023-07" db="EMBL/GenBank/DDBJ databases">
        <title>Black Yeasts Isolated from many extreme environments.</title>
        <authorList>
            <person name="Coleine C."/>
            <person name="Stajich J.E."/>
            <person name="Selbmann L."/>
        </authorList>
    </citation>
    <scope>NUCLEOTIDE SEQUENCE</scope>
    <source>
        <strain evidence="1">CCFEE 5714</strain>
    </source>
</reference>
<gene>
    <name evidence="1" type="ORF">LTR37_010339</name>
</gene>
<dbReference type="EMBL" id="JAUTXU010000085">
    <property type="protein sequence ID" value="KAK3710273.1"/>
    <property type="molecule type" value="Genomic_DNA"/>
</dbReference>
<dbReference type="Proteomes" id="UP001281147">
    <property type="component" value="Unassembled WGS sequence"/>
</dbReference>
<evidence type="ECO:0000313" key="2">
    <source>
        <dbReference type="Proteomes" id="UP001281147"/>
    </source>
</evidence>
<accession>A0ACC3N520</accession>
<name>A0ACC3N520_9PEZI</name>
<proteinExistence type="predicted"/>
<comment type="caution">
    <text evidence="1">The sequence shown here is derived from an EMBL/GenBank/DDBJ whole genome shotgun (WGS) entry which is preliminary data.</text>
</comment>